<dbReference type="PANTHER" id="PTHR43020:SF2">
    <property type="entry name" value="MITOCHONDRIAL TRNA METHYLTHIOTRANSFERASE CDK5RAP1"/>
    <property type="match status" value="1"/>
</dbReference>
<comment type="caution">
    <text evidence="13">The sequence shown here is derived from an EMBL/GenBank/DDBJ whole genome shotgun (WGS) entry which is preliminary data.</text>
</comment>
<evidence type="ECO:0000259" key="12">
    <source>
        <dbReference type="PROSITE" id="PS51918"/>
    </source>
</evidence>
<keyword evidence="7 9" id="KW-0411">Iron-sulfur</keyword>
<comment type="cofactor">
    <cofactor evidence="9">
        <name>[4Fe-4S] cluster</name>
        <dbReference type="ChEBI" id="CHEBI:49883"/>
    </cofactor>
    <text evidence="9">Binds 2 [4Fe-4S] clusters. One cluster is coordinated with 3 cysteines and an exchangeable S-adenosyl-L-methionine.</text>
</comment>
<dbReference type="PROSITE" id="PS51449">
    <property type="entry name" value="MTTASE_N"/>
    <property type="match status" value="1"/>
</dbReference>
<proteinExistence type="inferred from homology"/>
<evidence type="ECO:0000256" key="1">
    <source>
        <dbReference type="ARBA" id="ARBA00003234"/>
    </source>
</evidence>
<dbReference type="NCBIfam" id="TIGR00089">
    <property type="entry name" value="MiaB/RimO family radical SAM methylthiotransferase"/>
    <property type="match status" value="1"/>
</dbReference>
<dbReference type="Gene3D" id="3.40.50.12160">
    <property type="entry name" value="Methylthiotransferase, N-terminal domain"/>
    <property type="match status" value="1"/>
</dbReference>
<evidence type="ECO:0000256" key="7">
    <source>
        <dbReference type="ARBA" id="ARBA00023014"/>
    </source>
</evidence>
<keyword evidence="6 9" id="KW-0408">Iron</keyword>
<comment type="subcellular location">
    <subcellularLocation>
        <location evidence="9">Cytoplasm</location>
    </subcellularLocation>
</comment>
<dbReference type="NCBIfam" id="TIGR01574">
    <property type="entry name" value="miaB-methiolase"/>
    <property type="match status" value="1"/>
</dbReference>
<dbReference type="InterPro" id="IPR005839">
    <property type="entry name" value="Methylthiotransferase"/>
</dbReference>
<dbReference type="Pfam" id="PF01938">
    <property type="entry name" value="TRAM"/>
    <property type="match status" value="1"/>
</dbReference>
<dbReference type="EC" id="2.8.4.3" evidence="8 9"/>
<dbReference type="InterPro" id="IPR058240">
    <property type="entry name" value="rSAM_sf"/>
</dbReference>
<dbReference type="InterPro" id="IPR038135">
    <property type="entry name" value="Methylthiotransferase_N_sf"/>
</dbReference>
<dbReference type="HAMAP" id="MF_01864">
    <property type="entry name" value="tRNA_metthiotr_MiaB"/>
    <property type="match status" value="1"/>
</dbReference>
<evidence type="ECO:0000256" key="9">
    <source>
        <dbReference type="HAMAP-Rule" id="MF_01864"/>
    </source>
</evidence>
<accession>A0ABV8SQ03</accession>
<keyword evidence="3 9" id="KW-0808">Transferase</keyword>
<evidence type="ECO:0000256" key="5">
    <source>
        <dbReference type="ARBA" id="ARBA00022723"/>
    </source>
</evidence>
<dbReference type="EMBL" id="JBHSDU010000003">
    <property type="protein sequence ID" value="MFC4308633.1"/>
    <property type="molecule type" value="Genomic_DNA"/>
</dbReference>
<dbReference type="SUPFAM" id="SSF102114">
    <property type="entry name" value="Radical SAM enzymes"/>
    <property type="match status" value="1"/>
</dbReference>
<dbReference type="Pfam" id="PF04055">
    <property type="entry name" value="Radical_SAM"/>
    <property type="match status" value="1"/>
</dbReference>
<evidence type="ECO:0000256" key="2">
    <source>
        <dbReference type="ARBA" id="ARBA00022485"/>
    </source>
</evidence>
<dbReference type="CDD" id="cd01335">
    <property type="entry name" value="Radical_SAM"/>
    <property type="match status" value="1"/>
</dbReference>
<dbReference type="InterPro" id="IPR023404">
    <property type="entry name" value="rSAM_horseshoe"/>
</dbReference>
<dbReference type="PROSITE" id="PS01278">
    <property type="entry name" value="MTTASE_RADICAL"/>
    <property type="match status" value="1"/>
</dbReference>
<dbReference type="InterPro" id="IPR002792">
    <property type="entry name" value="TRAM_dom"/>
</dbReference>
<evidence type="ECO:0000313" key="13">
    <source>
        <dbReference type="EMBL" id="MFC4308633.1"/>
    </source>
</evidence>
<keyword evidence="5 9" id="KW-0479">Metal-binding</keyword>
<gene>
    <name evidence="9 13" type="primary">miaB</name>
    <name evidence="13" type="ORF">ACFPN2_06015</name>
</gene>
<dbReference type="InterPro" id="IPR006463">
    <property type="entry name" value="MiaB_methiolase"/>
</dbReference>
<feature type="binding site" evidence="9">
    <location>
        <position position="82"/>
    </location>
    <ligand>
        <name>[4Fe-4S] cluster</name>
        <dbReference type="ChEBI" id="CHEBI:49883"/>
        <label>1</label>
    </ligand>
</feature>
<evidence type="ECO:0000259" key="11">
    <source>
        <dbReference type="PROSITE" id="PS51449"/>
    </source>
</evidence>
<evidence type="ECO:0000256" key="3">
    <source>
        <dbReference type="ARBA" id="ARBA00022679"/>
    </source>
</evidence>
<evidence type="ECO:0000256" key="8">
    <source>
        <dbReference type="ARBA" id="ARBA00033765"/>
    </source>
</evidence>
<name>A0ABV8SQ03_9GAMM</name>
<dbReference type="SFLD" id="SFLDS00029">
    <property type="entry name" value="Radical_SAM"/>
    <property type="match status" value="1"/>
</dbReference>
<sequence>MPGPRNEFAGGKATARPLSLSAPHSLRSSARFYPMPRVFIRTFGCQMNEYDSARMVDVLREAGGYEPTDDPAQADLLLLNTCSVREKAQEKVFSQLGGWRQLKKNNPGLLIGVGGCVASQEGEGITKRAPYVDLVFGPQTLHRLPDMINEIRSAGRSVVDVSFPEIEKFDHMPAPRSEGATAFVSIMEGCSKYCTFCVVPYTRGEEVSRPFESVMTEIRQLAEQGVKEINLLGQNVNAYNGPMDDGTPCDLGTLIYCVADVPGIERIRFTTSHPVEFKDSLIEAYRDVPQLANYLHLPVQAGSDRILMAMKRGYTALEYKQKIRKLRAVRPDISISSDFIVGFPGETEKDFEATMNLIADVGFDQSFSFIYSRRPGTPAASLPDDVSQEEKHKRLEILQARINQQHLEISRRMVGTVQRVLVERPAKKHEGQIAGKTENMRWVNFDGPHSLINQFADVLITEAMPNSLRGRLVGAEDVARN</sequence>
<protein>
    <recommendedName>
        <fullName evidence="8 9">tRNA-2-methylthio-N(6)-dimethylallyladenosine synthase</fullName>
        <ecNumber evidence="8 9">2.8.4.3</ecNumber>
    </recommendedName>
    <alternativeName>
        <fullName evidence="9">(Dimethylallyl)adenosine tRNA methylthiotransferase MiaB</fullName>
    </alternativeName>
    <alternativeName>
        <fullName evidence="9">tRNA-i(6)A37 methylthiotransferase</fullName>
    </alternativeName>
</protein>
<dbReference type="SMART" id="SM00729">
    <property type="entry name" value="Elp3"/>
    <property type="match status" value="1"/>
</dbReference>
<evidence type="ECO:0000259" key="10">
    <source>
        <dbReference type="PROSITE" id="PS50926"/>
    </source>
</evidence>
<evidence type="ECO:0000256" key="4">
    <source>
        <dbReference type="ARBA" id="ARBA00022691"/>
    </source>
</evidence>
<comment type="subunit">
    <text evidence="9">Monomer.</text>
</comment>
<organism evidence="13 14">
    <name type="scientific">Steroidobacter flavus</name>
    <dbReference type="NCBI Taxonomy" id="1842136"/>
    <lineage>
        <taxon>Bacteria</taxon>
        <taxon>Pseudomonadati</taxon>
        <taxon>Pseudomonadota</taxon>
        <taxon>Gammaproteobacteria</taxon>
        <taxon>Steroidobacterales</taxon>
        <taxon>Steroidobacteraceae</taxon>
        <taxon>Steroidobacter</taxon>
    </lineage>
</organism>
<dbReference type="InterPro" id="IPR013848">
    <property type="entry name" value="Methylthiotransferase_N"/>
</dbReference>
<comment type="catalytic activity">
    <reaction evidence="9">
        <text>N(6)-dimethylallyladenosine(37) in tRNA + (sulfur carrier)-SH + AH2 + 2 S-adenosyl-L-methionine = 2-methylsulfanyl-N(6)-dimethylallyladenosine(37) in tRNA + (sulfur carrier)-H + 5'-deoxyadenosine + L-methionine + A + S-adenosyl-L-homocysteine + 2 H(+)</text>
        <dbReference type="Rhea" id="RHEA:37067"/>
        <dbReference type="Rhea" id="RHEA-COMP:10375"/>
        <dbReference type="Rhea" id="RHEA-COMP:10376"/>
        <dbReference type="Rhea" id="RHEA-COMP:14737"/>
        <dbReference type="Rhea" id="RHEA-COMP:14739"/>
        <dbReference type="ChEBI" id="CHEBI:13193"/>
        <dbReference type="ChEBI" id="CHEBI:15378"/>
        <dbReference type="ChEBI" id="CHEBI:17319"/>
        <dbReference type="ChEBI" id="CHEBI:17499"/>
        <dbReference type="ChEBI" id="CHEBI:29917"/>
        <dbReference type="ChEBI" id="CHEBI:57844"/>
        <dbReference type="ChEBI" id="CHEBI:57856"/>
        <dbReference type="ChEBI" id="CHEBI:59789"/>
        <dbReference type="ChEBI" id="CHEBI:64428"/>
        <dbReference type="ChEBI" id="CHEBI:74415"/>
        <dbReference type="ChEBI" id="CHEBI:74417"/>
        <dbReference type="EC" id="2.8.4.3"/>
    </reaction>
</comment>
<dbReference type="PROSITE" id="PS50926">
    <property type="entry name" value="TRAM"/>
    <property type="match status" value="1"/>
</dbReference>
<keyword evidence="2 9" id="KW-0004">4Fe-4S</keyword>
<keyword evidence="9" id="KW-0819">tRNA processing</keyword>
<feature type="binding site" evidence="9">
    <location>
        <position position="194"/>
    </location>
    <ligand>
        <name>[4Fe-4S] cluster</name>
        <dbReference type="ChEBI" id="CHEBI:49883"/>
        <label>2</label>
        <note>4Fe-4S-S-AdoMet</note>
    </ligand>
</feature>
<evidence type="ECO:0000256" key="6">
    <source>
        <dbReference type="ARBA" id="ARBA00023004"/>
    </source>
</evidence>
<dbReference type="RefSeq" id="WP_380600045.1">
    <property type="nucleotide sequence ID" value="NZ_JBHSDU010000003.1"/>
</dbReference>
<feature type="domain" description="TRAM" evidence="10">
    <location>
        <begin position="411"/>
        <end position="474"/>
    </location>
</feature>
<feature type="domain" description="MTTase N-terminal" evidence="11">
    <location>
        <begin position="36"/>
        <end position="153"/>
    </location>
</feature>
<comment type="similarity">
    <text evidence="9">Belongs to the methylthiotransferase family. MiaB subfamily.</text>
</comment>
<dbReference type="InterPro" id="IPR020612">
    <property type="entry name" value="Methylthiotransferase_CS"/>
</dbReference>
<feature type="binding site" evidence="9">
    <location>
        <position position="45"/>
    </location>
    <ligand>
        <name>[4Fe-4S] cluster</name>
        <dbReference type="ChEBI" id="CHEBI:49883"/>
        <label>1</label>
    </ligand>
</feature>
<dbReference type="Proteomes" id="UP001595904">
    <property type="component" value="Unassembled WGS sequence"/>
</dbReference>
<keyword evidence="9" id="KW-0963">Cytoplasm</keyword>
<dbReference type="PANTHER" id="PTHR43020">
    <property type="entry name" value="CDK5 REGULATORY SUBUNIT-ASSOCIATED PROTEIN 1"/>
    <property type="match status" value="1"/>
</dbReference>
<dbReference type="SFLD" id="SFLDG01061">
    <property type="entry name" value="methylthiotransferase"/>
    <property type="match status" value="1"/>
</dbReference>
<feature type="binding site" evidence="9">
    <location>
        <position position="197"/>
    </location>
    <ligand>
        <name>[4Fe-4S] cluster</name>
        <dbReference type="ChEBI" id="CHEBI:49883"/>
        <label>2</label>
        <note>4Fe-4S-S-AdoMet</note>
    </ligand>
</feature>
<evidence type="ECO:0000313" key="14">
    <source>
        <dbReference type="Proteomes" id="UP001595904"/>
    </source>
</evidence>
<dbReference type="GO" id="GO:0035597">
    <property type="term" value="F:tRNA-2-methylthio-N(6)-dimethylallyladenosine(37) synthase activity"/>
    <property type="evidence" value="ECO:0007669"/>
    <property type="project" value="UniProtKB-EC"/>
</dbReference>
<feature type="domain" description="Radical SAM core" evidence="12">
    <location>
        <begin position="176"/>
        <end position="408"/>
    </location>
</feature>
<feature type="binding site" evidence="9">
    <location>
        <position position="190"/>
    </location>
    <ligand>
        <name>[4Fe-4S] cluster</name>
        <dbReference type="ChEBI" id="CHEBI:49883"/>
        <label>2</label>
        <note>4Fe-4S-S-AdoMet</note>
    </ligand>
</feature>
<dbReference type="Gene3D" id="3.80.30.20">
    <property type="entry name" value="tm_1862 like domain"/>
    <property type="match status" value="1"/>
</dbReference>
<dbReference type="InterPro" id="IPR007197">
    <property type="entry name" value="rSAM"/>
</dbReference>
<reference evidence="14" key="1">
    <citation type="journal article" date="2019" name="Int. J. Syst. Evol. Microbiol.">
        <title>The Global Catalogue of Microorganisms (GCM) 10K type strain sequencing project: providing services to taxonomists for standard genome sequencing and annotation.</title>
        <authorList>
            <consortium name="The Broad Institute Genomics Platform"/>
            <consortium name="The Broad Institute Genome Sequencing Center for Infectious Disease"/>
            <person name="Wu L."/>
            <person name="Ma J."/>
        </authorList>
    </citation>
    <scope>NUCLEOTIDE SEQUENCE [LARGE SCALE GENOMIC DNA]</scope>
    <source>
        <strain evidence="14">CGMCC 1.10759</strain>
    </source>
</reference>
<comment type="function">
    <text evidence="1 9">Catalyzes the methylthiolation of N6-(dimethylallyl)adenosine (i(6)A), leading to the formation of 2-methylthio-N6-(dimethylallyl)adenosine (ms(2)i(6)A) at position 37 in tRNAs that read codons beginning with uridine.</text>
</comment>
<dbReference type="SFLD" id="SFLDF00273">
    <property type="entry name" value="(dimethylallyl)adenosine_tRNA"/>
    <property type="match status" value="1"/>
</dbReference>
<keyword evidence="4 9" id="KW-0949">S-adenosyl-L-methionine</keyword>
<dbReference type="PROSITE" id="PS51918">
    <property type="entry name" value="RADICAL_SAM"/>
    <property type="match status" value="1"/>
</dbReference>
<dbReference type="InterPro" id="IPR006638">
    <property type="entry name" value="Elp3/MiaA/NifB-like_rSAM"/>
</dbReference>
<keyword evidence="14" id="KW-1185">Reference proteome</keyword>
<feature type="binding site" evidence="9">
    <location>
        <position position="116"/>
    </location>
    <ligand>
        <name>[4Fe-4S] cluster</name>
        <dbReference type="ChEBI" id="CHEBI:49883"/>
        <label>1</label>
    </ligand>
</feature>
<dbReference type="SFLD" id="SFLDG01082">
    <property type="entry name" value="B12-binding_domain_containing"/>
    <property type="match status" value="1"/>
</dbReference>
<dbReference type="Pfam" id="PF00919">
    <property type="entry name" value="UPF0004"/>
    <property type="match status" value="1"/>
</dbReference>